<evidence type="ECO:0000313" key="8">
    <source>
        <dbReference type="Proteomes" id="UP001055439"/>
    </source>
</evidence>
<dbReference type="Pfam" id="PF00445">
    <property type="entry name" value="Ribonuclease_T2"/>
    <property type="match status" value="1"/>
</dbReference>
<dbReference type="PROSITE" id="PS00531">
    <property type="entry name" value="RNASE_T2_2"/>
    <property type="match status" value="1"/>
</dbReference>
<evidence type="ECO:0000256" key="5">
    <source>
        <dbReference type="ARBA" id="ARBA00023239"/>
    </source>
</evidence>
<dbReference type="AlphaFoldDB" id="A0A9E7K9H5"/>
<evidence type="ECO:0000256" key="3">
    <source>
        <dbReference type="ARBA" id="ARBA00022759"/>
    </source>
</evidence>
<keyword evidence="5" id="KW-0456">Lyase</keyword>
<dbReference type="GO" id="GO:0033897">
    <property type="term" value="F:ribonuclease T2 activity"/>
    <property type="evidence" value="ECO:0007669"/>
    <property type="project" value="InterPro"/>
</dbReference>
<dbReference type="GO" id="GO:0016787">
    <property type="term" value="F:hydrolase activity"/>
    <property type="evidence" value="ECO:0007669"/>
    <property type="project" value="UniProtKB-KW"/>
</dbReference>
<dbReference type="InterPro" id="IPR001568">
    <property type="entry name" value="RNase_T2-like"/>
</dbReference>
<dbReference type="InterPro" id="IPR036430">
    <property type="entry name" value="RNase_T2-like_sf"/>
</dbReference>
<gene>
    <name evidence="7" type="ORF">MUK42_04485</name>
</gene>
<dbReference type="OrthoDB" id="435754at2759"/>
<evidence type="ECO:0000256" key="2">
    <source>
        <dbReference type="ARBA" id="ARBA00022722"/>
    </source>
</evidence>
<dbReference type="EMBL" id="CP097508">
    <property type="protein sequence ID" value="URE09277.1"/>
    <property type="molecule type" value="Genomic_DNA"/>
</dbReference>
<keyword evidence="4" id="KW-0378">Hydrolase</keyword>
<protein>
    <submittedName>
        <fullName evidence="7">Ribonuclease</fullName>
    </submittedName>
</protein>
<dbReference type="PANTHER" id="PTHR11240">
    <property type="entry name" value="RIBONUCLEASE T2"/>
    <property type="match status" value="1"/>
</dbReference>
<organism evidence="7 8">
    <name type="scientific">Musa troglodytarum</name>
    <name type="common">fe'i banana</name>
    <dbReference type="NCBI Taxonomy" id="320322"/>
    <lineage>
        <taxon>Eukaryota</taxon>
        <taxon>Viridiplantae</taxon>
        <taxon>Streptophyta</taxon>
        <taxon>Embryophyta</taxon>
        <taxon>Tracheophyta</taxon>
        <taxon>Spermatophyta</taxon>
        <taxon>Magnoliopsida</taxon>
        <taxon>Liliopsida</taxon>
        <taxon>Zingiberales</taxon>
        <taxon>Musaceae</taxon>
        <taxon>Musa</taxon>
    </lineage>
</organism>
<comment type="similarity">
    <text evidence="1 6">Belongs to the RNase T2 family.</text>
</comment>
<keyword evidence="3" id="KW-0255">Endonuclease</keyword>
<proteinExistence type="inferred from homology"/>
<dbReference type="Gene3D" id="3.90.730.10">
    <property type="entry name" value="Ribonuclease T2-like"/>
    <property type="match status" value="1"/>
</dbReference>
<keyword evidence="2" id="KW-0540">Nuclease</keyword>
<dbReference type="InterPro" id="IPR033130">
    <property type="entry name" value="RNase_T2_His_AS_2"/>
</dbReference>
<dbReference type="GO" id="GO:0003723">
    <property type="term" value="F:RNA binding"/>
    <property type="evidence" value="ECO:0007669"/>
    <property type="project" value="InterPro"/>
</dbReference>
<accession>A0A9E7K9H5</accession>
<dbReference type="GO" id="GO:0005576">
    <property type="term" value="C:extracellular region"/>
    <property type="evidence" value="ECO:0007669"/>
    <property type="project" value="TreeGrafter"/>
</dbReference>
<dbReference type="Proteomes" id="UP001055439">
    <property type="component" value="Chromosome 6"/>
</dbReference>
<evidence type="ECO:0000256" key="6">
    <source>
        <dbReference type="RuleBase" id="RU004328"/>
    </source>
</evidence>
<sequence>MMERVSFCDKNPHAIDFRYNQNRMGPLNDMMIEYCHSFRCPSSDGHSFWRHEWDKHGTCSLSRFNQLSYFTAALNLKNKVDILSRLNEKNIFPNNSDYASNDIFQIIRREVSYKLAMQCNTKSGLQQLYQIHICINKQGNQFIDCKVFIKRKCTFVEIVFSPFPKI</sequence>
<name>A0A9E7K9H5_9LILI</name>
<dbReference type="PANTHER" id="PTHR11240:SF75">
    <property type="entry name" value="RIBONUCLEASE 3"/>
    <property type="match status" value="1"/>
</dbReference>
<reference evidence="7" key="1">
    <citation type="submission" date="2022-05" db="EMBL/GenBank/DDBJ databases">
        <title>The Musa troglodytarum L. genome provides insights into the mechanism of non-climacteric behaviour and enrichment of carotenoids.</title>
        <authorList>
            <person name="Wang J."/>
        </authorList>
    </citation>
    <scope>NUCLEOTIDE SEQUENCE</scope>
    <source>
        <tissue evidence="7">Leaf</tissue>
    </source>
</reference>
<dbReference type="GO" id="GO:0006401">
    <property type="term" value="P:RNA catabolic process"/>
    <property type="evidence" value="ECO:0007669"/>
    <property type="project" value="TreeGrafter"/>
</dbReference>
<keyword evidence="8" id="KW-1185">Reference proteome</keyword>
<evidence type="ECO:0000313" key="7">
    <source>
        <dbReference type="EMBL" id="URE09277.1"/>
    </source>
</evidence>
<evidence type="ECO:0000256" key="4">
    <source>
        <dbReference type="ARBA" id="ARBA00022801"/>
    </source>
</evidence>
<dbReference type="SUPFAM" id="SSF55895">
    <property type="entry name" value="Ribonuclease Rh-like"/>
    <property type="match status" value="1"/>
</dbReference>
<evidence type="ECO:0000256" key="1">
    <source>
        <dbReference type="ARBA" id="ARBA00007469"/>
    </source>
</evidence>